<evidence type="ECO:0000313" key="3">
    <source>
        <dbReference type="Proteomes" id="UP001604277"/>
    </source>
</evidence>
<dbReference type="EMBL" id="JBFOLJ010000011">
    <property type="protein sequence ID" value="KAL2496768.1"/>
    <property type="molecule type" value="Genomic_DNA"/>
</dbReference>
<sequence length="147" mass="16195">MSECFDWKEGSEIARSTAKRFPGLKRGHPMKPEIAKQTKGEREPSEHSEQRSMESVKGMSGVGAGGHHCPHLSAGVERGVGSDRLSNVVFIGESNFSGTWGRGCQVEVIIHPSLSSKVMEIDSDEYRGEMLNFYHELGLLHHITSSN</sequence>
<feature type="compositionally biased region" description="Basic and acidic residues" evidence="1">
    <location>
        <begin position="30"/>
        <end position="54"/>
    </location>
</feature>
<reference evidence="3" key="1">
    <citation type="submission" date="2024-07" db="EMBL/GenBank/DDBJ databases">
        <title>Two chromosome-level genome assemblies of Korean endemic species Abeliophyllum distichum and Forsythia ovata (Oleaceae).</title>
        <authorList>
            <person name="Jang H."/>
        </authorList>
    </citation>
    <scope>NUCLEOTIDE SEQUENCE [LARGE SCALE GENOMIC DNA]</scope>
</reference>
<accession>A0ABD1S8P5</accession>
<name>A0ABD1S8P5_9LAMI</name>
<evidence type="ECO:0000256" key="1">
    <source>
        <dbReference type="SAM" id="MobiDB-lite"/>
    </source>
</evidence>
<feature type="region of interest" description="Disordered" evidence="1">
    <location>
        <begin position="16"/>
        <end position="68"/>
    </location>
</feature>
<gene>
    <name evidence="2" type="ORF">Fot_40525</name>
</gene>
<proteinExistence type="predicted"/>
<dbReference type="AlphaFoldDB" id="A0ABD1S8P5"/>
<comment type="caution">
    <text evidence="2">The sequence shown here is derived from an EMBL/GenBank/DDBJ whole genome shotgun (WGS) entry which is preliminary data.</text>
</comment>
<protein>
    <submittedName>
        <fullName evidence="2">Uncharacterized protein</fullName>
    </submittedName>
</protein>
<keyword evidence="3" id="KW-1185">Reference proteome</keyword>
<organism evidence="2 3">
    <name type="scientific">Forsythia ovata</name>
    <dbReference type="NCBI Taxonomy" id="205694"/>
    <lineage>
        <taxon>Eukaryota</taxon>
        <taxon>Viridiplantae</taxon>
        <taxon>Streptophyta</taxon>
        <taxon>Embryophyta</taxon>
        <taxon>Tracheophyta</taxon>
        <taxon>Spermatophyta</taxon>
        <taxon>Magnoliopsida</taxon>
        <taxon>eudicotyledons</taxon>
        <taxon>Gunneridae</taxon>
        <taxon>Pentapetalae</taxon>
        <taxon>asterids</taxon>
        <taxon>lamiids</taxon>
        <taxon>Lamiales</taxon>
        <taxon>Oleaceae</taxon>
        <taxon>Forsythieae</taxon>
        <taxon>Forsythia</taxon>
    </lineage>
</organism>
<dbReference type="Proteomes" id="UP001604277">
    <property type="component" value="Unassembled WGS sequence"/>
</dbReference>
<evidence type="ECO:0000313" key="2">
    <source>
        <dbReference type="EMBL" id="KAL2496768.1"/>
    </source>
</evidence>